<proteinExistence type="predicted"/>
<dbReference type="Gene3D" id="3.40.50.12500">
    <property type="match status" value="1"/>
</dbReference>
<evidence type="ECO:0008006" key="3">
    <source>
        <dbReference type="Google" id="ProtNLM"/>
    </source>
</evidence>
<dbReference type="AlphaFoldDB" id="A0A0P6VTZ6"/>
<dbReference type="PANTHER" id="PTHR40267">
    <property type="entry name" value="BLR3294 PROTEIN"/>
    <property type="match status" value="1"/>
</dbReference>
<dbReference type="EMBL" id="LJYW01000001">
    <property type="protein sequence ID" value="KPL55029.1"/>
    <property type="molecule type" value="Genomic_DNA"/>
</dbReference>
<dbReference type="InterPro" id="IPR053714">
    <property type="entry name" value="Iso_Racemase_Enz_sf"/>
</dbReference>
<reference evidence="1 2" key="1">
    <citation type="submission" date="2015-09" db="EMBL/GenBank/DDBJ databases">
        <authorList>
            <person name="Jackson K.R."/>
            <person name="Lunt B.L."/>
            <person name="Fisher J.N.B."/>
            <person name="Gardner A.V."/>
            <person name="Bailey M.E."/>
            <person name="Deus L.M."/>
            <person name="Earl A.S."/>
            <person name="Gibby P.D."/>
            <person name="Hartmann K.A."/>
            <person name="Liu J.E."/>
            <person name="Manci A.M."/>
            <person name="Nielsen D.A."/>
            <person name="Solomon M.B."/>
            <person name="Breakwell D.P."/>
            <person name="Burnett S.H."/>
            <person name="Grose J.H."/>
        </authorList>
    </citation>
    <scope>NUCLEOTIDE SEQUENCE [LARGE SCALE GENOMIC DNA]</scope>
    <source>
        <strain evidence="1 2">16</strain>
    </source>
</reference>
<dbReference type="Pfam" id="PF17645">
    <property type="entry name" value="Amdase"/>
    <property type="match status" value="1"/>
</dbReference>
<dbReference type="PANTHER" id="PTHR40267:SF1">
    <property type="entry name" value="BLR3294 PROTEIN"/>
    <property type="match status" value="1"/>
</dbReference>
<dbReference type="PIRSF" id="PIRSF015736">
    <property type="entry name" value="MI"/>
    <property type="match status" value="1"/>
</dbReference>
<dbReference type="STRING" id="665126.ABB55_24705"/>
<protein>
    <recommendedName>
        <fullName evidence="3">Asp/Glu/hydantoin racemase</fullName>
    </recommendedName>
</protein>
<dbReference type="RefSeq" id="WP_054361196.1">
    <property type="nucleotide sequence ID" value="NZ_LJYW01000001.1"/>
</dbReference>
<name>A0A0P6VTZ6_9HYPH</name>
<evidence type="ECO:0000313" key="1">
    <source>
        <dbReference type="EMBL" id="KPL55029.1"/>
    </source>
</evidence>
<comment type="caution">
    <text evidence="1">The sequence shown here is derived from an EMBL/GenBank/DDBJ whole genome shotgun (WGS) entry which is preliminary data.</text>
</comment>
<sequence length="256" mass="26545">MTAALPDPVAPMLALPARAMGVITPSANLVVERVTAAVLKSFPDISAHYSRSPVRGSKDPFPASYNLDGMLGAARLLGDASVEAIVWNGSKGASIGFAHDRDLAAAITRETGIAATTSVLAIDADLQRRGITRVGVVTPYRRDEQERLCAVLEAEGYRVVAEAHSGVADNLAFMRVPPAEIAAMVGQVAAARPEAVLTLCTNFPAAFQVAALEAAIGLPVYDTTLAGVWAGLVAVGIDTRPGAAAWGRMFVGGRPS</sequence>
<reference evidence="1 2" key="2">
    <citation type="submission" date="2015-10" db="EMBL/GenBank/DDBJ databases">
        <title>Draft Genome Sequence of Prosthecomicrobium hirschii ATCC 27832.</title>
        <authorList>
            <person name="Daniel J."/>
            <person name="Givan S.A."/>
            <person name="Brun Y.V."/>
            <person name="Brown P.J."/>
        </authorList>
    </citation>
    <scope>NUCLEOTIDE SEQUENCE [LARGE SCALE GENOMIC DNA]</scope>
    <source>
        <strain evidence="1 2">16</strain>
    </source>
</reference>
<gene>
    <name evidence="1" type="ORF">ABB55_24705</name>
</gene>
<evidence type="ECO:0000313" key="2">
    <source>
        <dbReference type="Proteomes" id="UP000048984"/>
    </source>
</evidence>
<accession>A0A0P6VTZ6</accession>
<dbReference type="Proteomes" id="UP000048984">
    <property type="component" value="Unassembled WGS sequence"/>
</dbReference>
<dbReference type="InterPro" id="IPR026286">
    <property type="entry name" value="MaiA/AMDase"/>
</dbReference>
<organism evidence="1 2">
    <name type="scientific">Prosthecodimorpha hirschii</name>
    <dbReference type="NCBI Taxonomy" id="665126"/>
    <lineage>
        <taxon>Bacteria</taxon>
        <taxon>Pseudomonadati</taxon>
        <taxon>Pseudomonadota</taxon>
        <taxon>Alphaproteobacteria</taxon>
        <taxon>Hyphomicrobiales</taxon>
        <taxon>Ancalomicrobiaceae</taxon>
        <taxon>Prosthecodimorpha</taxon>
    </lineage>
</organism>
<keyword evidence="2" id="KW-1185">Reference proteome</keyword>